<evidence type="ECO:0000313" key="3">
    <source>
        <dbReference type="Proteomes" id="UP000188181"/>
    </source>
</evidence>
<dbReference type="RefSeq" id="WP_146682201.1">
    <property type="nucleotide sequence ID" value="NZ_CP019646.1"/>
</dbReference>
<accession>A0A1Q2MB58</accession>
<name>A0A1Q2MB58_9BACT</name>
<sequence precursor="true">MYLKNFFKARISAYFFVLIAAAASLPAISNEAAAKDEKTIALYCSQAKDSKPLADLLAQDGTDVKILEPAELEEIDKIDASLLVIGPETVFPPQARIALDKYLSGPNSLVLLSPGAFDYSRKSVQPVQIADFAKKTWSLIKPDDSELKDIDKIQQLNIKTCGNEDAVWLITPDLAMGDIFVDIPLSRYHNRHRTVLNFQARGDYEVDILTLKIIDNNGDEWYRFVELGRDWRDYTVSVFDFMPQKSRKAAAPLDPSNLKSLQIGLDVSNLWRDKPGSFALGPVYLGRASRFENVASSDLRKWKIPLEQASAQYPQWVVSPFLDAVKFDDAARVEPALGQNIYNGQCDFSYTGLHEIPPYLRNDKSTTSLGTDKGLYETLHNSNIRRIPILNAVDNNGRIMGPAAEIRVHIEGPRKRAGFGLFGIEGADYSADSVMGKILKQTCDFLLYKPKIRKITLFTSEFDQDPENLLCQVSLDNPLNSQVKGSLSLIAGGNQINVSREIEIGPDQTQECVLELGEIGRDFPLLDFDWKVTVKTDRGVDILEDRVSIEKSLIKVGKNMLDLRTTHRDKRISNHFFIDLYGARAMLQLGKYLQQNKDALQRNQDVLGDTRPQDFIRAAEELSDMICSVQDPDGSIPLGYSEMRKIRWVADNGSVALGLAQMALEFEPELAERCMRAAKNYVDWRHTFYISPEKSKMLQEKFGKDKWTRPGNYGFGYMTSNWDTKEQWHERKREERGPDYVLGICIGVMGALDVLEDCPYYHDIAVRDTKHFIDGDYSTASYFQAEGIFWMYYTLKDQGLKDAIKERLETSFLPSVINGKKYQWFSHGSRGSLLWLTLAYYYNFMDDTPAVRASLLKAIWEHCSDSLGMSMDSVAQRFSHSSHGNSVSASKYAGSCSSIWLMEMLEPGSTLLEGFPVE</sequence>
<evidence type="ECO:0000313" key="2">
    <source>
        <dbReference type="EMBL" id="AQQ69899.1"/>
    </source>
</evidence>
<dbReference type="STRING" id="1851148.SMSP2_00233"/>
<proteinExistence type="predicted"/>
<dbReference type="Proteomes" id="UP000188181">
    <property type="component" value="Chromosome"/>
</dbReference>
<reference evidence="3" key="1">
    <citation type="submission" date="2017-02" db="EMBL/GenBank/DDBJ databases">
        <title>Comparative genomics and description of representatives of a novel lineage of planctomycetes thriving in anoxic sediments.</title>
        <authorList>
            <person name="Spring S."/>
            <person name="Bunk B."/>
            <person name="Sproer C."/>
        </authorList>
    </citation>
    <scope>NUCLEOTIDE SEQUENCE [LARGE SCALE GENOMIC DNA]</scope>
    <source>
        <strain evidence="3">SM-Chi-D1</strain>
    </source>
</reference>
<evidence type="ECO:0000256" key="1">
    <source>
        <dbReference type="SAM" id="SignalP"/>
    </source>
</evidence>
<protein>
    <submittedName>
        <fullName evidence="2">Uncharacterized protein</fullName>
    </submittedName>
</protein>
<dbReference type="AlphaFoldDB" id="A0A1Q2MB58"/>
<organism evidence="2 3">
    <name type="scientific">Limihaloglobus sulfuriphilus</name>
    <dbReference type="NCBI Taxonomy" id="1851148"/>
    <lineage>
        <taxon>Bacteria</taxon>
        <taxon>Pseudomonadati</taxon>
        <taxon>Planctomycetota</taxon>
        <taxon>Phycisphaerae</taxon>
        <taxon>Sedimentisphaerales</taxon>
        <taxon>Sedimentisphaeraceae</taxon>
        <taxon>Limihaloglobus</taxon>
    </lineage>
</organism>
<feature type="chain" id="PRO_5012840216" evidence="1">
    <location>
        <begin position="30"/>
        <end position="918"/>
    </location>
</feature>
<dbReference type="OrthoDB" id="1620070at2"/>
<gene>
    <name evidence="2" type="ORF">SMSP2_00233</name>
</gene>
<feature type="signal peptide" evidence="1">
    <location>
        <begin position="1"/>
        <end position="29"/>
    </location>
</feature>
<keyword evidence="1" id="KW-0732">Signal</keyword>
<dbReference type="KEGG" id="pbas:SMSP2_00233"/>
<dbReference type="EMBL" id="CP019646">
    <property type="protein sequence ID" value="AQQ69899.1"/>
    <property type="molecule type" value="Genomic_DNA"/>
</dbReference>
<keyword evidence="3" id="KW-1185">Reference proteome</keyword>